<sequence length="207" mass="24528">MLIRSGRRGRNRSQEPSRETKKRKPEKENRSEAPKQEPRREHEEQERKHEEHKDHEHQRLAKNYEDLEEELERNLKILERAVCPLDFRPKVMATMWITKLRSPPQSSDDARARNAIAAHLAKCIKDDVFEFEPFSKPPSPDNFITIKKKLNLSKESTCRLYPRTKAQERHNALTKLLSDTYDRGEYLKQLPVPRNGTFFVLHLQPNL</sequence>
<dbReference type="Pfam" id="PF14846">
    <property type="entry name" value="DUF4485"/>
    <property type="match status" value="1"/>
</dbReference>
<gene>
    <name evidence="3" type="primary">Dana\GF10602</name>
    <name evidence="3" type="synonym">dana_GLEANR_10556</name>
    <name evidence="3" type="ORF">GF10602</name>
</gene>
<dbReference type="OrthoDB" id="6599871at2759"/>
<feature type="region of interest" description="Disordered" evidence="1">
    <location>
        <begin position="1"/>
        <end position="60"/>
    </location>
</feature>
<feature type="domain" description="DUF4485" evidence="2">
    <location>
        <begin position="67"/>
        <end position="147"/>
    </location>
</feature>
<dbReference type="InParanoid" id="A0A0P8XV85"/>
<feature type="compositionally biased region" description="Basic residues" evidence="1">
    <location>
        <begin position="1"/>
        <end position="11"/>
    </location>
</feature>
<evidence type="ECO:0000313" key="3">
    <source>
        <dbReference type="EMBL" id="KPU78670.1"/>
    </source>
</evidence>
<dbReference type="Proteomes" id="UP000007801">
    <property type="component" value="Unassembled WGS sequence"/>
</dbReference>
<reference evidence="3 4" key="1">
    <citation type="journal article" date="2007" name="Nature">
        <title>Evolution of genes and genomes on the Drosophila phylogeny.</title>
        <authorList>
            <consortium name="Drosophila 12 Genomes Consortium"/>
            <person name="Clark A.G."/>
            <person name="Eisen M.B."/>
            <person name="Smith D.R."/>
            <person name="Bergman C.M."/>
            <person name="Oliver B."/>
            <person name="Markow T.A."/>
            <person name="Kaufman T.C."/>
            <person name="Kellis M."/>
            <person name="Gelbart W."/>
            <person name="Iyer V.N."/>
            <person name="Pollard D.A."/>
            <person name="Sackton T.B."/>
            <person name="Larracuente A.M."/>
            <person name="Singh N.D."/>
            <person name="Abad J.P."/>
            <person name="Abt D.N."/>
            <person name="Adryan B."/>
            <person name="Aguade M."/>
            <person name="Akashi H."/>
            <person name="Anderson W.W."/>
            <person name="Aquadro C.F."/>
            <person name="Ardell D.H."/>
            <person name="Arguello R."/>
            <person name="Artieri C.G."/>
            <person name="Barbash D.A."/>
            <person name="Barker D."/>
            <person name="Barsanti P."/>
            <person name="Batterham P."/>
            <person name="Batzoglou S."/>
            <person name="Begun D."/>
            <person name="Bhutkar A."/>
            <person name="Blanco E."/>
            <person name="Bosak S.A."/>
            <person name="Bradley R.K."/>
            <person name="Brand A.D."/>
            <person name="Brent M.R."/>
            <person name="Brooks A.N."/>
            <person name="Brown R.H."/>
            <person name="Butlin R.K."/>
            <person name="Caggese C."/>
            <person name="Calvi B.R."/>
            <person name="Bernardo de Carvalho A."/>
            <person name="Caspi A."/>
            <person name="Castrezana S."/>
            <person name="Celniker S.E."/>
            <person name="Chang J.L."/>
            <person name="Chapple C."/>
            <person name="Chatterji S."/>
            <person name="Chinwalla A."/>
            <person name="Civetta A."/>
            <person name="Clifton S.W."/>
            <person name="Comeron J.M."/>
            <person name="Costello J.C."/>
            <person name="Coyne J.A."/>
            <person name="Daub J."/>
            <person name="David R.G."/>
            <person name="Delcher A.L."/>
            <person name="Delehaunty K."/>
            <person name="Do C.B."/>
            <person name="Ebling H."/>
            <person name="Edwards K."/>
            <person name="Eickbush T."/>
            <person name="Evans J.D."/>
            <person name="Filipski A."/>
            <person name="Findeiss S."/>
            <person name="Freyhult E."/>
            <person name="Fulton L."/>
            <person name="Fulton R."/>
            <person name="Garcia A.C."/>
            <person name="Gardiner A."/>
            <person name="Garfield D.A."/>
            <person name="Garvin B.E."/>
            <person name="Gibson G."/>
            <person name="Gilbert D."/>
            <person name="Gnerre S."/>
            <person name="Godfrey J."/>
            <person name="Good R."/>
            <person name="Gotea V."/>
            <person name="Gravely B."/>
            <person name="Greenberg A.J."/>
            <person name="Griffiths-Jones S."/>
            <person name="Gross S."/>
            <person name="Guigo R."/>
            <person name="Gustafson E.A."/>
            <person name="Haerty W."/>
            <person name="Hahn M.W."/>
            <person name="Halligan D.L."/>
            <person name="Halpern A.L."/>
            <person name="Halter G.M."/>
            <person name="Han M.V."/>
            <person name="Heger A."/>
            <person name="Hillier L."/>
            <person name="Hinrichs A.S."/>
            <person name="Holmes I."/>
            <person name="Hoskins R.A."/>
            <person name="Hubisz M.J."/>
            <person name="Hultmark D."/>
            <person name="Huntley M.A."/>
            <person name="Jaffe D.B."/>
            <person name="Jagadeeshan S."/>
            <person name="Jeck W.R."/>
            <person name="Johnson J."/>
            <person name="Jones C.D."/>
            <person name="Jordan W.C."/>
            <person name="Karpen G.H."/>
            <person name="Kataoka E."/>
            <person name="Keightley P.D."/>
            <person name="Kheradpour P."/>
            <person name="Kirkness E.F."/>
            <person name="Koerich L.B."/>
            <person name="Kristiansen K."/>
            <person name="Kudrna D."/>
            <person name="Kulathinal R.J."/>
            <person name="Kumar S."/>
            <person name="Kwok R."/>
            <person name="Lander E."/>
            <person name="Langley C.H."/>
            <person name="Lapoint R."/>
            <person name="Lazzaro B.P."/>
            <person name="Lee S.J."/>
            <person name="Levesque L."/>
            <person name="Li R."/>
            <person name="Lin C.F."/>
            <person name="Lin M.F."/>
            <person name="Lindblad-Toh K."/>
            <person name="Llopart A."/>
            <person name="Long M."/>
            <person name="Low L."/>
            <person name="Lozovsky E."/>
            <person name="Lu J."/>
            <person name="Luo M."/>
            <person name="Machado C.A."/>
            <person name="Makalowski W."/>
            <person name="Marzo M."/>
            <person name="Matsuda M."/>
            <person name="Matzkin L."/>
            <person name="McAllister B."/>
            <person name="McBride C.S."/>
            <person name="McKernan B."/>
            <person name="McKernan K."/>
            <person name="Mendez-Lago M."/>
            <person name="Minx P."/>
            <person name="Mollenhauer M.U."/>
            <person name="Montooth K."/>
            <person name="Mount S.M."/>
            <person name="Mu X."/>
            <person name="Myers E."/>
            <person name="Negre B."/>
            <person name="Newfeld S."/>
            <person name="Nielsen R."/>
            <person name="Noor M.A."/>
            <person name="O'Grady P."/>
            <person name="Pachter L."/>
            <person name="Papaceit M."/>
            <person name="Parisi M.J."/>
            <person name="Parisi M."/>
            <person name="Parts L."/>
            <person name="Pedersen J.S."/>
            <person name="Pesole G."/>
            <person name="Phillippy A.M."/>
            <person name="Ponting C.P."/>
            <person name="Pop M."/>
            <person name="Porcelli D."/>
            <person name="Powell J.R."/>
            <person name="Prohaska S."/>
            <person name="Pruitt K."/>
            <person name="Puig M."/>
            <person name="Quesneville H."/>
            <person name="Ram K.R."/>
            <person name="Rand D."/>
            <person name="Rasmussen M.D."/>
            <person name="Reed L.K."/>
            <person name="Reenan R."/>
            <person name="Reily A."/>
            <person name="Remington K.A."/>
            <person name="Rieger T.T."/>
            <person name="Ritchie M.G."/>
            <person name="Robin C."/>
            <person name="Rogers Y.H."/>
            <person name="Rohde C."/>
            <person name="Rozas J."/>
            <person name="Rubenfield M.J."/>
            <person name="Ruiz A."/>
            <person name="Russo S."/>
            <person name="Salzberg S.L."/>
            <person name="Sanchez-Gracia A."/>
            <person name="Saranga D.J."/>
            <person name="Sato H."/>
            <person name="Schaeffer S.W."/>
            <person name="Schatz M.C."/>
            <person name="Schlenke T."/>
            <person name="Schwartz R."/>
            <person name="Segarra C."/>
            <person name="Singh R.S."/>
            <person name="Sirot L."/>
            <person name="Sirota M."/>
            <person name="Sisneros N.B."/>
            <person name="Smith C.D."/>
            <person name="Smith T.F."/>
            <person name="Spieth J."/>
            <person name="Stage D.E."/>
            <person name="Stark A."/>
            <person name="Stephan W."/>
            <person name="Strausberg R.L."/>
            <person name="Strempel S."/>
            <person name="Sturgill D."/>
            <person name="Sutton G."/>
            <person name="Sutton G.G."/>
            <person name="Tao W."/>
            <person name="Teichmann S."/>
            <person name="Tobari Y.N."/>
            <person name="Tomimura Y."/>
            <person name="Tsolas J.M."/>
            <person name="Valente V.L."/>
            <person name="Venter E."/>
            <person name="Venter J.C."/>
            <person name="Vicario S."/>
            <person name="Vieira F.G."/>
            <person name="Vilella A.J."/>
            <person name="Villasante A."/>
            <person name="Walenz B."/>
            <person name="Wang J."/>
            <person name="Wasserman M."/>
            <person name="Watts T."/>
            <person name="Wilson D."/>
            <person name="Wilson R.K."/>
            <person name="Wing R.A."/>
            <person name="Wolfner M.F."/>
            <person name="Wong A."/>
            <person name="Wong G.K."/>
            <person name="Wu C.I."/>
            <person name="Wu G."/>
            <person name="Yamamoto D."/>
            <person name="Yang H.P."/>
            <person name="Yang S.P."/>
            <person name="Yorke J.A."/>
            <person name="Yoshida K."/>
            <person name="Zdobnov E."/>
            <person name="Zhang P."/>
            <person name="Zhang Y."/>
            <person name="Zimin A.V."/>
            <person name="Baldwin J."/>
            <person name="Abdouelleil A."/>
            <person name="Abdulkadir J."/>
            <person name="Abebe A."/>
            <person name="Abera B."/>
            <person name="Abreu J."/>
            <person name="Acer S.C."/>
            <person name="Aftuck L."/>
            <person name="Alexander A."/>
            <person name="An P."/>
            <person name="Anderson E."/>
            <person name="Anderson S."/>
            <person name="Arachi H."/>
            <person name="Azer M."/>
            <person name="Bachantsang P."/>
            <person name="Barry A."/>
            <person name="Bayul T."/>
            <person name="Berlin A."/>
            <person name="Bessette D."/>
            <person name="Bloom T."/>
            <person name="Blye J."/>
            <person name="Boguslavskiy L."/>
            <person name="Bonnet C."/>
            <person name="Boukhgalter B."/>
            <person name="Bourzgui I."/>
            <person name="Brown A."/>
            <person name="Cahill P."/>
            <person name="Channer S."/>
            <person name="Cheshatsang Y."/>
            <person name="Chuda L."/>
            <person name="Citroen M."/>
            <person name="Collymore A."/>
            <person name="Cooke P."/>
            <person name="Costello M."/>
            <person name="D'Aco K."/>
            <person name="Daza R."/>
            <person name="De Haan G."/>
            <person name="DeGray S."/>
            <person name="DeMaso C."/>
            <person name="Dhargay N."/>
            <person name="Dooley K."/>
            <person name="Dooley E."/>
            <person name="Doricent M."/>
            <person name="Dorje P."/>
            <person name="Dorjee K."/>
            <person name="Dupes A."/>
            <person name="Elong R."/>
            <person name="Falk J."/>
            <person name="Farina A."/>
            <person name="Faro S."/>
            <person name="Ferguson D."/>
            <person name="Fisher S."/>
            <person name="Foley C.D."/>
            <person name="Franke A."/>
            <person name="Friedrich D."/>
            <person name="Gadbois L."/>
            <person name="Gearin G."/>
            <person name="Gearin C.R."/>
            <person name="Giannoukos G."/>
            <person name="Goode T."/>
            <person name="Graham J."/>
            <person name="Grandbois E."/>
            <person name="Grewal S."/>
            <person name="Gyaltsen K."/>
            <person name="Hafez N."/>
            <person name="Hagos B."/>
            <person name="Hall J."/>
            <person name="Henson C."/>
            <person name="Hollinger A."/>
            <person name="Honan T."/>
            <person name="Huard M.D."/>
            <person name="Hughes L."/>
            <person name="Hurhula B."/>
            <person name="Husby M.E."/>
            <person name="Kamat A."/>
            <person name="Kanga B."/>
            <person name="Kashin S."/>
            <person name="Khazanovich D."/>
            <person name="Kisner P."/>
            <person name="Lance K."/>
            <person name="Lara M."/>
            <person name="Lee W."/>
            <person name="Lennon N."/>
            <person name="Letendre F."/>
            <person name="LeVine R."/>
            <person name="Lipovsky A."/>
            <person name="Liu X."/>
            <person name="Liu J."/>
            <person name="Liu S."/>
            <person name="Lokyitsang T."/>
            <person name="Lokyitsang Y."/>
            <person name="Lubonja R."/>
            <person name="Lui A."/>
            <person name="MacDonald P."/>
            <person name="Magnisalis V."/>
            <person name="Maru K."/>
            <person name="Matthews C."/>
            <person name="McCusker W."/>
            <person name="McDonough S."/>
            <person name="Mehta T."/>
            <person name="Meldrim J."/>
            <person name="Meneus L."/>
            <person name="Mihai O."/>
            <person name="Mihalev A."/>
            <person name="Mihova T."/>
            <person name="Mittelman R."/>
            <person name="Mlenga V."/>
            <person name="Montmayeur A."/>
            <person name="Mulrain L."/>
            <person name="Navidi A."/>
            <person name="Naylor J."/>
            <person name="Negash T."/>
            <person name="Nguyen T."/>
            <person name="Nguyen N."/>
            <person name="Nicol R."/>
            <person name="Norbu C."/>
            <person name="Norbu N."/>
            <person name="Novod N."/>
            <person name="O'Neill B."/>
            <person name="Osman S."/>
            <person name="Markiewicz E."/>
            <person name="Oyono O.L."/>
            <person name="Patti C."/>
            <person name="Phunkhang P."/>
            <person name="Pierre F."/>
            <person name="Priest M."/>
            <person name="Raghuraman S."/>
            <person name="Rege F."/>
            <person name="Reyes R."/>
            <person name="Rise C."/>
            <person name="Rogov P."/>
            <person name="Ross K."/>
            <person name="Ryan E."/>
            <person name="Settipalli S."/>
            <person name="Shea T."/>
            <person name="Sherpa N."/>
            <person name="Shi L."/>
            <person name="Shih D."/>
            <person name="Sparrow T."/>
            <person name="Spaulding J."/>
            <person name="Stalker J."/>
            <person name="Stange-Thomann N."/>
            <person name="Stavropoulos S."/>
            <person name="Stone C."/>
            <person name="Strader C."/>
            <person name="Tesfaye S."/>
            <person name="Thomson T."/>
            <person name="Thoulutsang Y."/>
            <person name="Thoulutsang D."/>
            <person name="Topham K."/>
            <person name="Topping I."/>
            <person name="Tsamla T."/>
            <person name="Vassiliev H."/>
            <person name="Vo A."/>
            <person name="Wangchuk T."/>
            <person name="Wangdi T."/>
            <person name="Weiand M."/>
            <person name="Wilkinson J."/>
            <person name="Wilson A."/>
            <person name="Yadav S."/>
            <person name="Young G."/>
            <person name="Yu Q."/>
            <person name="Zembek L."/>
            <person name="Zhong D."/>
            <person name="Zimmer A."/>
            <person name="Zwirko Z."/>
            <person name="Jaffe D.B."/>
            <person name="Alvarez P."/>
            <person name="Brockman W."/>
            <person name="Butler J."/>
            <person name="Chin C."/>
            <person name="Gnerre S."/>
            <person name="Grabherr M."/>
            <person name="Kleber M."/>
            <person name="Mauceli E."/>
            <person name="MacCallum I."/>
        </authorList>
    </citation>
    <scope>NUCLEOTIDE SEQUENCE [LARGE SCALE GENOMIC DNA]</scope>
    <source>
        <strain evidence="4">Tucson 14024-0371.13</strain>
    </source>
</reference>
<feature type="compositionally biased region" description="Basic and acidic residues" evidence="1">
    <location>
        <begin position="12"/>
        <end position="60"/>
    </location>
</feature>
<keyword evidence="4" id="KW-1185">Reference proteome</keyword>
<proteinExistence type="predicted"/>
<evidence type="ECO:0000259" key="2">
    <source>
        <dbReference type="Pfam" id="PF14846"/>
    </source>
</evidence>
<protein>
    <submittedName>
        <fullName evidence="3">Uncharacterized protein, isoform B</fullName>
    </submittedName>
</protein>
<dbReference type="GeneID" id="6493471"/>
<evidence type="ECO:0000256" key="1">
    <source>
        <dbReference type="SAM" id="MobiDB-lite"/>
    </source>
</evidence>
<dbReference type="InterPro" id="IPR027831">
    <property type="entry name" value="DUF4485"/>
</dbReference>
<accession>A0A0P8XV85</accession>
<organism evidence="3 4">
    <name type="scientific">Drosophila ananassae</name>
    <name type="common">Fruit fly</name>
    <dbReference type="NCBI Taxonomy" id="7217"/>
    <lineage>
        <taxon>Eukaryota</taxon>
        <taxon>Metazoa</taxon>
        <taxon>Ecdysozoa</taxon>
        <taxon>Arthropoda</taxon>
        <taxon>Hexapoda</taxon>
        <taxon>Insecta</taxon>
        <taxon>Pterygota</taxon>
        <taxon>Neoptera</taxon>
        <taxon>Endopterygota</taxon>
        <taxon>Diptera</taxon>
        <taxon>Brachycera</taxon>
        <taxon>Muscomorpha</taxon>
        <taxon>Ephydroidea</taxon>
        <taxon>Drosophilidae</taxon>
        <taxon>Drosophila</taxon>
        <taxon>Sophophora</taxon>
    </lineage>
</organism>
<dbReference type="STRING" id="7217.A0A0P8XV85"/>
<evidence type="ECO:0000313" key="4">
    <source>
        <dbReference type="Proteomes" id="UP000007801"/>
    </source>
</evidence>
<dbReference type="EMBL" id="CH902618">
    <property type="protein sequence ID" value="KPU78670.1"/>
    <property type="molecule type" value="Genomic_DNA"/>
</dbReference>
<dbReference type="AlphaFoldDB" id="A0A0P8XV85"/>
<name>A0A0P8XV85_DROAN</name>